<reference evidence="3" key="1">
    <citation type="journal article" date="2021" name="Nat. Commun.">
        <title>Genetic determinants of endophytism in the Arabidopsis root mycobiome.</title>
        <authorList>
            <person name="Mesny F."/>
            <person name="Miyauchi S."/>
            <person name="Thiergart T."/>
            <person name="Pickel B."/>
            <person name="Atanasova L."/>
            <person name="Karlsson M."/>
            <person name="Huettel B."/>
            <person name="Barry K.W."/>
            <person name="Haridas S."/>
            <person name="Chen C."/>
            <person name="Bauer D."/>
            <person name="Andreopoulos W."/>
            <person name="Pangilinan J."/>
            <person name="LaButti K."/>
            <person name="Riley R."/>
            <person name="Lipzen A."/>
            <person name="Clum A."/>
            <person name="Drula E."/>
            <person name="Henrissat B."/>
            <person name="Kohler A."/>
            <person name="Grigoriev I.V."/>
            <person name="Martin F.M."/>
            <person name="Hacquard S."/>
        </authorList>
    </citation>
    <scope>NUCLEOTIDE SEQUENCE</scope>
    <source>
        <strain evidence="3">MPI-CAGE-AT-0147</strain>
    </source>
</reference>
<keyword evidence="1" id="KW-0175">Coiled coil</keyword>
<dbReference type="AlphaFoldDB" id="A0A9P9F7F6"/>
<accession>A0A9P9F7F6</accession>
<proteinExistence type="predicted"/>
<sequence length="306" mass="34932">MYGFVQCAKRSCVYTITTHLATPIHSSHMALPEQRRTEHFRSEHHRSEHHSRGRFPSRERDSMSPSPEAEPRRRSRHGRPAPRASDSSEGHTEPRPANPPLRAPPINVHQPSDYSHPNPFAPDFTTYAPPPGPPIYSNNAFAPGFQPHNPNVFSPAIQPMYRPGPPFGAAFEPPYHPNNFGPAYRPYAPPPPPPLPIQPPFDPFLGPPPHYADFPLPPRRLGPNGGNNFYPNPPPNNHHYQSDPFEAHTSVSMVGSHSTSSTSSMEREMRKLRKDVRHLKRENARQKDYDLMRREVFRQIQDFRRY</sequence>
<gene>
    <name evidence="3" type="ORF">EDB81DRAFT_377477</name>
</gene>
<dbReference type="Proteomes" id="UP000738349">
    <property type="component" value="Unassembled WGS sequence"/>
</dbReference>
<feature type="region of interest" description="Disordered" evidence="2">
    <location>
        <begin position="27"/>
        <end position="132"/>
    </location>
</feature>
<keyword evidence="4" id="KW-1185">Reference proteome</keyword>
<comment type="caution">
    <text evidence="3">The sequence shown here is derived from an EMBL/GenBank/DDBJ whole genome shotgun (WGS) entry which is preliminary data.</text>
</comment>
<evidence type="ECO:0000256" key="2">
    <source>
        <dbReference type="SAM" id="MobiDB-lite"/>
    </source>
</evidence>
<feature type="coiled-coil region" evidence="1">
    <location>
        <begin position="262"/>
        <end position="289"/>
    </location>
</feature>
<evidence type="ECO:0000313" key="3">
    <source>
        <dbReference type="EMBL" id="KAH7156100.1"/>
    </source>
</evidence>
<dbReference type="OrthoDB" id="10614887at2759"/>
<protein>
    <submittedName>
        <fullName evidence="3">Uncharacterized protein</fullName>
    </submittedName>
</protein>
<evidence type="ECO:0000256" key="1">
    <source>
        <dbReference type="SAM" id="Coils"/>
    </source>
</evidence>
<feature type="compositionally biased region" description="Basic residues" evidence="2">
    <location>
        <begin position="42"/>
        <end position="55"/>
    </location>
</feature>
<name>A0A9P9F7F6_9HYPO</name>
<evidence type="ECO:0000313" key="4">
    <source>
        <dbReference type="Proteomes" id="UP000738349"/>
    </source>
</evidence>
<organism evidence="3 4">
    <name type="scientific">Dactylonectria macrodidyma</name>
    <dbReference type="NCBI Taxonomy" id="307937"/>
    <lineage>
        <taxon>Eukaryota</taxon>
        <taxon>Fungi</taxon>
        <taxon>Dikarya</taxon>
        <taxon>Ascomycota</taxon>
        <taxon>Pezizomycotina</taxon>
        <taxon>Sordariomycetes</taxon>
        <taxon>Hypocreomycetidae</taxon>
        <taxon>Hypocreales</taxon>
        <taxon>Nectriaceae</taxon>
        <taxon>Dactylonectria</taxon>
    </lineage>
</organism>
<dbReference type="EMBL" id="JAGMUV010000005">
    <property type="protein sequence ID" value="KAH7156100.1"/>
    <property type="molecule type" value="Genomic_DNA"/>
</dbReference>